<dbReference type="InterPro" id="IPR013103">
    <property type="entry name" value="RVT_2"/>
</dbReference>
<protein>
    <recommendedName>
        <fullName evidence="1">Reverse transcriptase Ty1/copia-type domain-containing protein</fullName>
    </recommendedName>
</protein>
<accession>A0A2K3NJ30</accession>
<dbReference type="Pfam" id="PF07727">
    <property type="entry name" value="RVT_2"/>
    <property type="match status" value="2"/>
</dbReference>
<reference evidence="2 3" key="1">
    <citation type="journal article" date="2014" name="Am. J. Bot.">
        <title>Genome assembly and annotation for red clover (Trifolium pratense; Fabaceae).</title>
        <authorList>
            <person name="Istvanek J."/>
            <person name="Jaros M."/>
            <person name="Krenek A."/>
            <person name="Repkova J."/>
        </authorList>
    </citation>
    <scope>NUCLEOTIDE SEQUENCE [LARGE SCALE GENOMIC DNA]</scope>
    <source>
        <strain evidence="3">cv. Tatra</strain>
        <tissue evidence="2">Young leaves</tissue>
    </source>
</reference>
<feature type="domain" description="Reverse transcriptase Ty1/copia-type" evidence="1">
    <location>
        <begin position="91"/>
        <end position="166"/>
    </location>
</feature>
<reference evidence="2 3" key="2">
    <citation type="journal article" date="2017" name="Front. Plant Sci.">
        <title>Gene Classification and Mining of Molecular Markers Useful in Red Clover (Trifolium pratense) Breeding.</title>
        <authorList>
            <person name="Istvanek J."/>
            <person name="Dluhosova J."/>
            <person name="Dluhos P."/>
            <person name="Patkova L."/>
            <person name="Nedelnik J."/>
            <person name="Repkova J."/>
        </authorList>
    </citation>
    <scope>NUCLEOTIDE SEQUENCE [LARGE SCALE GENOMIC DNA]</scope>
    <source>
        <strain evidence="3">cv. Tatra</strain>
        <tissue evidence="2">Young leaves</tissue>
    </source>
</reference>
<proteinExistence type="predicted"/>
<sequence length="266" mass="30279">HFSPFSSNENPDSYDEAIKHGKIEKHKVRLVAKGYAHSHGVDFSEVFAHMARWDTIRTTLSLAASKSVFQLDVKSAFLHGELLENVKHHGLDDLIYTGIDSQMMGEFESSMKEKFAMIDLGKMKDFLGVEVNQTQQGIFIHQQKYAYEILSMFGMGDCNEVCSPIVPGCKLVKDERGKVVDATGYKQMIRWYMDRPTEMHIDAVKRVLRYLKCTMSYGVLKSTSGYVFTMGTGLFLSPRRNNLLSLCQPLSQSLWPLHHVRVKECV</sequence>
<organism evidence="2 3">
    <name type="scientific">Trifolium pratense</name>
    <name type="common">Red clover</name>
    <dbReference type="NCBI Taxonomy" id="57577"/>
    <lineage>
        <taxon>Eukaryota</taxon>
        <taxon>Viridiplantae</taxon>
        <taxon>Streptophyta</taxon>
        <taxon>Embryophyta</taxon>
        <taxon>Tracheophyta</taxon>
        <taxon>Spermatophyta</taxon>
        <taxon>Magnoliopsida</taxon>
        <taxon>eudicotyledons</taxon>
        <taxon>Gunneridae</taxon>
        <taxon>Pentapetalae</taxon>
        <taxon>rosids</taxon>
        <taxon>fabids</taxon>
        <taxon>Fabales</taxon>
        <taxon>Fabaceae</taxon>
        <taxon>Papilionoideae</taxon>
        <taxon>50 kb inversion clade</taxon>
        <taxon>NPAAA clade</taxon>
        <taxon>Hologalegina</taxon>
        <taxon>IRL clade</taxon>
        <taxon>Trifolieae</taxon>
        <taxon>Trifolium</taxon>
    </lineage>
</organism>
<evidence type="ECO:0000313" key="2">
    <source>
        <dbReference type="EMBL" id="PNY03009.1"/>
    </source>
</evidence>
<gene>
    <name evidence="2" type="ORF">L195_g026331</name>
</gene>
<feature type="non-terminal residue" evidence="2">
    <location>
        <position position="1"/>
    </location>
</feature>
<dbReference type="Proteomes" id="UP000236291">
    <property type="component" value="Unassembled WGS sequence"/>
</dbReference>
<comment type="caution">
    <text evidence="2">The sequence shown here is derived from an EMBL/GenBank/DDBJ whole genome shotgun (WGS) entry which is preliminary data.</text>
</comment>
<dbReference type="EMBL" id="ASHM01022098">
    <property type="protein sequence ID" value="PNY03009.1"/>
    <property type="molecule type" value="Genomic_DNA"/>
</dbReference>
<dbReference type="STRING" id="57577.A0A2K3NJ30"/>
<evidence type="ECO:0000259" key="1">
    <source>
        <dbReference type="Pfam" id="PF07727"/>
    </source>
</evidence>
<dbReference type="AlphaFoldDB" id="A0A2K3NJ30"/>
<evidence type="ECO:0000313" key="3">
    <source>
        <dbReference type="Proteomes" id="UP000236291"/>
    </source>
</evidence>
<feature type="domain" description="Reverse transcriptase Ty1/copia-type" evidence="1">
    <location>
        <begin position="22"/>
        <end position="86"/>
    </location>
</feature>
<name>A0A2K3NJ30_TRIPR</name>